<name>A0A7T4JVH4_9CORY</name>
<feature type="transmembrane region" description="Helical" evidence="1">
    <location>
        <begin position="132"/>
        <end position="152"/>
    </location>
</feature>
<sequence>MSRTRFWATLAAALGLIVLLTVGKSAVSIPGLWEASVHHTRALRLLPFGDFFRYSSPIIPLYYLVSNIILFVPLGWVLAHRARHPVLLGLAVSLLVELSQFAFALGFTDLNDVLQNTVGTALGVWLSPRFSLSTPILLALAFIVTLYLAALCA</sequence>
<dbReference type="OrthoDB" id="4822551at2"/>
<accession>A0A7T4JVH4</accession>
<dbReference type="EMBL" id="CP066007">
    <property type="protein sequence ID" value="QQB46892.1"/>
    <property type="molecule type" value="Genomic_DNA"/>
</dbReference>
<dbReference type="GeneID" id="92761337"/>
<dbReference type="InterPro" id="IPR006976">
    <property type="entry name" value="VanZ-like"/>
</dbReference>
<dbReference type="RefSeq" id="WP_050762625.1">
    <property type="nucleotide sequence ID" value="NZ_CP066007.1"/>
</dbReference>
<reference evidence="3 4" key="1">
    <citation type="submission" date="2020-12" db="EMBL/GenBank/DDBJ databases">
        <title>FDA dAtabase for Regulatory Grade micrObial Sequences (FDA-ARGOS): Supporting development and validation of Infectious Disease Dx tests.</title>
        <authorList>
            <person name="Sproer C."/>
            <person name="Gronow S."/>
            <person name="Severitt S."/>
            <person name="Schroder I."/>
            <person name="Tallon L."/>
            <person name="Sadzewicz L."/>
            <person name="Zhao X."/>
            <person name="Boylan J."/>
            <person name="Ott S."/>
            <person name="Bowen H."/>
            <person name="Vavikolanu K."/>
            <person name="Mehta A."/>
            <person name="Aluvathingal J."/>
            <person name="Nadendla S."/>
            <person name="Lowell S."/>
            <person name="Myers T."/>
            <person name="Yan Y."/>
            <person name="Sichtig H."/>
        </authorList>
    </citation>
    <scope>NUCLEOTIDE SEQUENCE [LARGE SCALE GENOMIC DNA]</scope>
    <source>
        <strain evidence="3 4">FDAARGOS_1053</strain>
    </source>
</reference>
<organism evidence="3 4">
    <name type="scientific">Corynebacterium glucuronolyticum</name>
    <dbReference type="NCBI Taxonomy" id="39791"/>
    <lineage>
        <taxon>Bacteria</taxon>
        <taxon>Bacillati</taxon>
        <taxon>Actinomycetota</taxon>
        <taxon>Actinomycetes</taxon>
        <taxon>Mycobacteriales</taxon>
        <taxon>Corynebacteriaceae</taxon>
        <taxon>Corynebacterium</taxon>
    </lineage>
</organism>
<keyword evidence="1" id="KW-1133">Transmembrane helix</keyword>
<keyword evidence="1" id="KW-0472">Membrane</keyword>
<evidence type="ECO:0000313" key="4">
    <source>
        <dbReference type="Proteomes" id="UP000596145"/>
    </source>
</evidence>
<feature type="domain" description="VanZ-like" evidence="2">
    <location>
        <begin position="12"/>
        <end position="128"/>
    </location>
</feature>
<evidence type="ECO:0000256" key="1">
    <source>
        <dbReference type="SAM" id="Phobius"/>
    </source>
</evidence>
<dbReference type="Pfam" id="PF04892">
    <property type="entry name" value="VanZ"/>
    <property type="match status" value="1"/>
</dbReference>
<dbReference type="Proteomes" id="UP000596145">
    <property type="component" value="Chromosome"/>
</dbReference>
<proteinExistence type="predicted"/>
<feature type="transmembrane region" description="Helical" evidence="1">
    <location>
        <begin position="61"/>
        <end position="79"/>
    </location>
</feature>
<evidence type="ECO:0000259" key="2">
    <source>
        <dbReference type="Pfam" id="PF04892"/>
    </source>
</evidence>
<keyword evidence="1" id="KW-0812">Transmembrane</keyword>
<dbReference type="AlphaFoldDB" id="A0A7T4JVH4"/>
<evidence type="ECO:0000313" key="3">
    <source>
        <dbReference type="EMBL" id="QQB46892.1"/>
    </source>
</evidence>
<feature type="transmembrane region" description="Helical" evidence="1">
    <location>
        <begin position="86"/>
        <end position="107"/>
    </location>
</feature>
<gene>
    <name evidence="3" type="ORF">I6I10_02900</name>
</gene>
<protein>
    <submittedName>
        <fullName evidence="3">VanZ family protein</fullName>
    </submittedName>
</protein>